<name>A0A323VFD7_9ACTN</name>
<dbReference type="CDD" id="cd01949">
    <property type="entry name" value="GGDEF"/>
    <property type="match status" value="1"/>
</dbReference>
<dbReference type="SMART" id="SM00065">
    <property type="entry name" value="GAF"/>
    <property type="match status" value="1"/>
</dbReference>
<dbReference type="Gene3D" id="3.30.450.40">
    <property type="match status" value="1"/>
</dbReference>
<dbReference type="NCBIfam" id="TIGR00229">
    <property type="entry name" value="sensory_box"/>
    <property type="match status" value="1"/>
</dbReference>
<evidence type="ECO:0000313" key="8">
    <source>
        <dbReference type="Proteomes" id="UP000580718"/>
    </source>
</evidence>
<dbReference type="Proteomes" id="UP000580718">
    <property type="component" value="Unassembled WGS sequence"/>
</dbReference>
<reference evidence="5 8" key="2">
    <citation type="submission" date="2020-08" db="EMBL/GenBank/DDBJ databases">
        <title>Sequencing the genomes of 1000 actinobacteria strains.</title>
        <authorList>
            <person name="Klenk H.-P."/>
        </authorList>
    </citation>
    <scope>NUCLEOTIDE SEQUENCE [LARGE SCALE GENOMIC DNA]</scope>
    <source>
        <strain evidence="5 8">DSM 16678</strain>
    </source>
</reference>
<proteinExistence type="predicted"/>
<dbReference type="CDD" id="cd00130">
    <property type="entry name" value="PAS"/>
    <property type="match status" value="1"/>
</dbReference>
<dbReference type="Pfam" id="PF08448">
    <property type="entry name" value="PAS_4"/>
    <property type="match status" value="1"/>
</dbReference>
<dbReference type="InterPro" id="IPR029787">
    <property type="entry name" value="Nucleotide_cyclase"/>
</dbReference>
<dbReference type="PROSITE" id="PS50112">
    <property type="entry name" value="PAS"/>
    <property type="match status" value="1"/>
</dbReference>
<keyword evidence="7" id="KW-1185">Reference proteome</keyword>
<dbReference type="Proteomes" id="UP000247602">
    <property type="component" value="Unassembled WGS sequence"/>
</dbReference>
<dbReference type="InterPro" id="IPR000160">
    <property type="entry name" value="GGDEF_dom"/>
</dbReference>
<dbReference type="InterPro" id="IPR001633">
    <property type="entry name" value="EAL_dom"/>
</dbReference>
<evidence type="ECO:0000256" key="1">
    <source>
        <dbReference type="SAM" id="MobiDB-lite"/>
    </source>
</evidence>
<dbReference type="InterPro" id="IPR003018">
    <property type="entry name" value="GAF"/>
</dbReference>
<dbReference type="AlphaFoldDB" id="A0A323VFD7"/>
<dbReference type="InterPro" id="IPR029016">
    <property type="entry name" value="GAF-like_dom_sf"/>
</dbReference>
<dbReference type="OrthoDB" id="5240682at2"/>
<dbReference type="Gene3D" id="3.30.70.270">
    <property type="match status" value="1"/>
</dbReference>
<organism evidence="6 7">
    <name type="scientific">Modestobacter versicolor</name>
    <dbReference type="NCBI Taxonomy" id="429133"/>
    <lineage>
        <taxon>Bacteria</taxon>
        <taxon>Bacillati</taxon>
        <taxon>Actinomycetota</taxon>
        <taxon>Actinomycetes</taxon>
        <taxon>Geodermatophilales</taxon>
        <taxon>Geodermatophilaceae</taxon>
        <taxon>Modestobacter</taxon>
    </lineage>
</organism>
<protein>
    <submittedName>
        <fullName evidence="5">Diguanylate cyclase (GGDEF)-like protein/PAS domain S-box-containing protein</fullName>
    </submittedName>
</protein>
<feature type="compositionally biased region" description="Low complexity" evidence="1">
    <location>
        <begin position="15"/>
        <end position="27"/>
    </location>
</feature>
<feature type="compositionally biased region" description="Pro residues" evidence="1">
    <location>
        <begin position="1"/>
        <end position="14"/>
    </location>
</feature>
<gene>
    <name evidence="6" type="ORF">DMO24_00470</name>
    <name evidence="5" type="ORF">FHX36_002365</name>
</gene>
<dbReference type="CDD" id="cd01948">
    <property type="entry name" value="EAL"/>
    <property type="match status" value="1"/>
</dbReference>
<dbReference type="SMART" id="SM00052">
    <property type="entry name" value="EAL"/>
    <property type="match status" value="1"/>
</dbReference>
<evidence type="ECO:0000313" key="6">
    <source>
        <dbReference type="EMBL" id="PZA23319.1"/>
    </source>
</evidence>
<dbReference type="PROSITE" id="PS50887">
    <property type="entry name" value="GGDEF"/>
    <property type="match status" value="1"/>
</dbReference>
<dbReference type="SUPFAM" id="SSF55785">
    <property type="entry name" value="PYP-like sensor domain (PAS domain)"/>
    <property type="match status" value="1"/>
</dbReference>
<dbReference type="InterPro" id="IPR000014">
    <property type="entry name" value="PAS"/>
</dbReference>
<dbReference type="InterPro" id="IPR043128">
    <property type="entry name" value="Rev_trsase/Diguanyl_cyclase"/>
</dbReference>
<dbReference type="SUPFAM" id="SSF55073">
    <property type="entry name" value="Nucleotide cyclase"/>
    <property type="match status" value="1"/>
</dbReference>
<dbReference type="Pfam" id="PF00990">
    <property type="entry name" value="GGDEF"/>
    <property type="match status" value="1"/>
</dbReference>
<dbReference type="Gene3D" id="3.30.450.20">
    <property type="entry name" value="PAS domain"/>
    <property type="match status" value="1"/>
</dbReference>
<evidence type="ECO:0000313" key="7">
    <source>
        <dbReference type="Proteomes" id="UP000247602"/>
    </source>
</evidence>
<accession>A0A323VFD7</accession>
<dbReference type="Gene3D" id="3.20.20.450">
    <property type="entry name" value="EAL domain"/>
    <property type="match status" value="1"/>
</dbReference>
<dbReference type="RefSeq" id="WP_110550302.1">
    <property type="nucleotide sequence ID" value="NZ_JACIBU010000001.1"/>
</dbReference>
<dbReference type="InterPro" id="IPR035965">
    <property type="entry name" value="PAS-like_dom_sf"/>
</dbReference>
<evidence type="ECO:0000259" key="4">
    <source>
        <dbReference type="PROSITE" id="PS50887"/>
    </source>
</evidence>
<dbReference type="EMBL" id="QKNV01000004">
    <property type="protein sequence ID" value="PZA23319.1"/>
    <property type="molecule type" value="Genomic_DNA"/>
</dbReference>
<dbReference type="PANTHER" id="PTHR44757:SF2">
    <property type="entry name" value="BIOFILM ARCHITECTURE MAINTENANCE PROTEIN MBAA"/>
    <property type="match status" value="1"/>
</dbReference>
<sequence>MTAAVVPPPRPWAPGAPSGPGSAGDPQGVLLLQAQAAAQEAYRRSAGLVRMLDLIGRGGTPEQLAERAVEALSEIFSADLVLWGRTAATGMEVVASCGFGDGHPATLPPELLASGFLGTRSPGTWSPPAGTPAPVVAGVAVRRVAHVPVDSEPAGGSALVLTYAEGTGLQSTDLLMLRSIAERLQSAVQDAERRQTVERLAVAGARLARHLEPQALLAEAVGALTEISDAAWTSVVTVEDGIADLTTTGDWVVDDEARWPRPVTDLVSWPAALRGETTVVHDLADGPERLGTDLRGAARSMMCIPVLVEGEPVALLYAVDPRPGAFTTAAVDAAALLGGALAAALVNARLYRALAGSEARLRVLTDAISDMVAVVEAGGTVRWVSPSYTRGLGVPTDELVGCDWVERVHPDDRAAVRQALGSWPRVSRVEHRLRQGAAGSTGGDDGEWAWVETGLSVSSGEEGSTVLSSRFIGERRRLEDELRVQATHDSLTGLANRALVRRVLEERLATRPPGTVGVLFCDLDEFKAVNDRLGHEAGDDLLRQVADRLRECVRPGDLLARLGGDEFVVVLADDADREVLAAVGERMLAALRRSFCLGGDLGRDPVRIGASVGGALGDRVGEGAVSDLLRDADAAMYEAKRAGRGRVQVFDAAAAQRSVERLALRQEVQGALAREELRVQFQPIVALAGGRIEGVEALLRWRHPTLGDVPPDVFVPLAEDTGVIAAIGDWVVEETCRELAAWRALPDAEQLRASVNLSAVQLDDPAFVDRVVASMRRHGVPAGHLRLEVTENLERTPGQLRELHRLKDAGVSLVLDDFGVSYSNLAHVRDLPVDTLKIDRSFVRDLGGDAGARPLGVGIVRAVVALSEAAGLSVVAEGVETEEHRDALLRLGCRTAQGWLFAPALDADRVTALLVGGGVLTPVC</sequence>
<dbReference type="SUPFAM" id="SSF55781">
    <property type="entry name" value="GAF domain-like"/>
    <property type="match status" value="1"/>
</dbReference>
<evidence type="ECO:0000259" key="2">
    <source>
        <dbReference type="PROSITE" id="PS50112"/>
    </source>
</evidence>
<dbReference type="SMART" id="SM00267">
    <property type="entry name" value="GGDEF"/>
    <property type="match status" value="1"/>
</dbReference>
<dbReference type="NCBIfam" id="TIGR00254">
    <property type="entry name" value="GGDEF"/>
    <property type="match status" value="1"/>
</dbReference>
<dbReference type="EMBL" id="JACIBU010000001">
    <property type="protein sequence ID" value="MBB3676630.1"/>
    <property type="molecule type" value="Genomic_DNA"/>
</dbReference>
<evidence type="ECO:0000313" key="5">
    <source>
        <dbReference type="EMBL" id="MBB3676630.1"/>
    </source>
</evidence>
<dbReference type="SUPFAM" id="SSF141868">
    <property type="entry name" value="EAL domain-like"/>
    <property type="match status" value="1"/>
</dbReference>
<dbReference type="InterPro" id="IPR052155">
    <property type="entry name" value="Biofilm_reg_signaling"/>
</dbReference>
<comment type="caution">
    <text evidence="6">The sequence shown here is derived from an EMBL/GenBank/DDBJ whole genome shotgun (WGS) entry which is preliminary data.</text>
</comment>
<dbReference type="PROSITE" id="PS50883">
    <property type="entry name" value="EAL"/>
    <property type="match status" value="1"/>
</dbReference>
<dbReference type="Pfam" id="PF13185">
    <property type="entry name" value="GAF_2"/>
    <property type="match status" value="1"/>
</dbReference>
<dbReference type="InterPro" id="IPR013656">
    <property type="entry name" value="PAS_4"/>
</dbReference>
<reference evidence="6 7" key="1">
    <citation type="submission" date="2018-06" db="EMBL/GenBank/DDBJ databases">
        <title>Draft genome sequence of Modestobacter versicolor CP153-2.</title>
        <authorList>
            <person name="Gundlapally S.R."/>
        </authorList>
    </citation>
    <scope>NUCLEOTIDE SEQUENCE [LARGE SCALE GENOMIC DNA]</scope>
    <source>
        <strain evidence="6 7">CP153-2</strain>
    </source>
</reference>
<dbReference type="InterPro" id="IPR035919">
    <property type="entry name" value="EAL_sf"/>
</dbReference>
<dbReference type="PANTHER" id="PTHR44757">
    <property type="entry name" value="DIGUANYLATE CYCLASE DGCP"/>
    <property type="match status" value="1"/>
</dbReference>
<feature type="region of interest" description="Disordered" evidence="1">
    <location>
        <begin position="1"/>
        <end position="27"/>
    </location>
</feature>
<feature type="domain" description="PAS" evidence="2">
    <location>
        <begin position="357"/>
        <end position="420"/>
    </location>
</feature>
<feature type="domain" description="GGDEF" evidence="4">
    <location>
        <begin position="514"/>
        <end position="652"/>
    </location>
</feature>
<evidence type="ECO:0000259" key="3">
    <source>
        <dbReference type="PROSITE" id="PS50883"/>
    </source>
</evidence>
<dbReference type="Pfam" id="PF00563">
    <property type="entry name" value="EAL"/>
    <property type="match status" value="1"/>
</dbReference>
<dbReference type="SMART" id="SM00091">
    <property type="entry name" value="PAS"/>
    <property type="match status" value="1"/>
</dbReference>
<feature type="domain" description="EAL" evidence="3">
    <location>
        <begin position="661"/>
        <end position="918"/>
    </location>
</feature>